<dbReference type="PROSITE" id="PS51257">
    <property type="entry name" value="PROKAR_LIPOPROTEIN"/>
    <property type="match status" value="1"/>
</dbReference>
<name>A0ABV2TV12_9FLAO</name>
<protein>
    <submittedName>
        <fullName evidence="1">DUF4251 domain-containing protein</fullName>
    </submittedName>
</protein>
<gene>
    <name evidence="1" type="ORF">ABXZ32_06920</name>
</gene>
<dbReference type="RefSeq" id="WP_354617943.1">
    <property type="nucleotide sequence ID" value="NZ_JBEWYP010000003.1"/>
</dbReference>
<dbReference type="Proteomes" id="UP001549773">
    <property type="component" value="Unassembled WGS sequence"/>
</dbReference>
<dbReference type="Pfam" id="PF14059">
    <property type="entry name" value="DUF4251"/>
    <property type="match status" value="1"/>
</dbReference>
<comment type="caution">
    <text evidence="1">The sequence shown here is derived from an EMBL/GenBank/DDBJ whole genome shotgun (WGS) entry which is preliminary data.</text>
</comment>
<sequence length="185" mass="20420">MKLNFKHVAVLIAGITISCGSSSKIVSSQAQIQQLEELVTSKSFQIQSDWAMPLMTNSMNSISNAGLLPIGSTGNMISLIGNTNFLKMEGDTISAYLPYFGERQMGGGYSNNDNAIQFKGVPRNYEVTEDKKTGSKEISFNINNRTESFRVFITLSPNLSSNINVNSTERFTIRYRGKVEPILSE</sequence>
<evidence type="ECO:0000313" key="2">
    <source>
        <dbReference type="Proteomes" id="UP001549773"/>
    </source>
</evidence>
<organism evidence="1 2">
    <name type="scientific">Sediminicola luteus</name>
    <dbReference type="NCBI Taxonomy" id="319238"/>
    <lineage>
        <taxon>Bacteria</taxon>
        <taxon>Pseudomonadati</taxon>
        <taxon>Bacteroidota</taxon>
        <taxon>Flavobacteriia</taxon>
        <taxon>Flavobacteriales</taxon>
        <taxon>Flavobacteriaceae</taxon>
        <taxon>Sediminicola</taxon>
    </lineage>
</organism>
<proteinExistence type="predicted"/>
<keyword evidence="2" id="KW-1185">Reference proteome</keyword>
<dbReference type="Gene3D" id="2.40.128.410">
    <property type="match status" value="1"/>
</dbReference>
<dbReference type="InterPro" id="IPR025347">
    <property type="entry name" value="DUF4251"/>
</dbReference>
<reference evidence="1 2" key="1">
    <citation type="submission" date="2024-07" db="EMBL/GenBank/DDBJ databases">
        <title>The genome sequence of type strain Sediminicola luteus GDMCC 1.2596T.</title>
        <authorList>
            <person name="Liu Y."/>
        </authorList>
    </citation>
    <scope>NUCLEOTIDE SEQUENCE [LARGE SCALE GENOMIC DNA]</scope>
    <source>
        <strain evidence="1 2">GDMCC 1.2596</strain>
    </source>
</reference>
<evidence type="ECO:0000313" key="1">
    <source>
        <dbReference type="EMBL" id="MET7029119.1"/>
    </source>
</evidence>
<accession>A0ABV2TV12</accession>
<dbReference type="EMBL" id="JBEWYP010000003">
    <property type="protein sequence ID" value="MET7029119.1"/>
    <property type="molecule type" value="Genomic_DNA"/>
</dbReference>